<dbReference type="PANTHER" id="PTHR24148:SF82">
    <property type="entry name" value="HETEROKARYON INCOMPATIBILITY DOMAIN-CONTAINING PROTEIN"/>
    <property type="match status" value="1"/>
</dbReference>
<gene>
    <name evidence="2" type="ORF">PFICI_13464</name>
</gene>
<name>W3WM29_PESFW</name>
<dbReference type="PANTHER" id="PTHR24148">
    <property type="entry name" value="ANKYRIN REPEAT DOMAIN-CONTAINING PROTEIN 39 HOMOLOG-RELATED"/>
    <property type="match status" value="1"/>
</dbReference>
<dbReference type="KEGG" id="pfy:PFICI_13464"/>
<protein>
    <recommendedName>
        <fullName evidence="1">Heterokaryon incompatibility domain-containing protein</fullName>
    </recommendedName>
</protein>
<dbReference type="GeneID" id="19278477"/>
<dbReference type="OrthoDB" id="3477286at2759"/>
<proteinExistence type="predicted"/>
<evidence type="ECO:0000259" key="1">
    <source>
        <dbReference type="Pfam" id="PF06985"/>
    </source>
</evidence>
<dbReference type="AlphaFoldDB" id="W3WM29"/>
<keyword evidence="3" id="KW-1185">Reference proteome</keyword>
<accession>W3WM29</accession>
<sequence length="716" mass="81111">MAMTMDIEYQPLNLSSRQVRLITLLPASDTLGDKVFVILRTVSLDDEPTYEALSYVWGDEKDTREISVDGKTANVTKNLEAALRRLRGPSPRVLWVDALCINQKDTNEKNHQVPFMSQLYTKCQHTIICLGEEGNNRIEAFFQWINSTPSQKSTDDGTSSTATQSRRQGSETVYLGYIELFKLSYWQRMWTYQEMVLPINDPICVYGDYRCPLSTLFECEMHLSRIESAIPVLSGLESLMSYQVSRTIARGVQMAREGGKETYLWSHLLYTAGRASSDPRDRIYALHGLCSGLRKVYPAEYNPRYHSPYRALLEATVYSIMYEAAFVATLGLFRMRPNRFLETALPSWVPDYNVRLRRAPSIFRCAERLQRRSIDDPMPSTRERDTAVIIGVPGVGVRNPLEPMSTLVPADFLDWKVMDLVLSKGQEGCHTASYATGAELVLLPGVKEHLEEATDVSREVSAGHIFYQPESFMHVLLGDKPTLRIAGRYIGTCERLDTFGEDRRANTSMLYGMFGAWRSMDYSTSLNALFLTIRRAYWVMELEDVPTLQDFRTGFEMAFPLGPSGEFSIDDMIEKLLHRAAQVETFSTETDEQRLIDLFHNFIDETGPRTADETVFGVEGIPELVGVGFEALQTGDIIVAPIDQHRQQSGPLVLRKVETSDANAARDESQNQQAQRNKEGTVYYKLVGPAIIHALTEESELVACLAHRRVEDFFVQ</sequence>
<dbReference type="InterPro" id="IPR052895">
    <property type="entry name" value="HetReg/Transcr_Mod"/>
</dbReference>
<dbReference type="Proteomes" id="UP000030651">
    <property type="component" value="Unassembled WGS sequence"/>
</dbReference>
<dbReference type="InParanoid" id="W3WM29"/>
<dbReference type="InterPro" id="IPR010730">
    <property type="entry name" value="HET"/>
</dbReference>
<dbReference type="RefSeq" id="XP_007840236.1">
    <property type="nucleotide sequence ID" value="XM_007842045.1"/>
</dbReference>
<evidence type="ECO:0000313" key="2">
    <source>
        <dbReference type="EMBL" id="ETS74980.1"/>
    </source>
</evidence>
<organism evidence="2 3">
    <name type="scientific">Pestalotiopsis fici (strain W106-1 / CGMCC3.15140)</name>
    <dbReference type="NCBI Taxonomy" id="1229662"/>
    <lineage>
        <taxon>Eukaryota</taxon>
        <taxon>Fungi</taxon>
        <taxon>Dikarya</taxon>
        <taxon>Ascomycota</taxon>
        <taxon>Pezizomycotina</taxon>
        <taxon>Sordariomycetes</taxon>
        <taxon>Xylariomycetidae</taxon>
        <taxon>Amphisphaeriales</taxon>
        <taxon>Sporocadaceae</taxon>
        <taxon>Pestalotiopsis</taxon>
    </lineage>
</organism>
<dbReference type="EMBL" id="KI912119">
    <property type="protein sequence ID" value="ETS74980.1"/>
    <property type="molecule type" value="Genomic_DNA"/>
</dbReference>
<reference evidence="3" key="1">
    <citation type="journal article" date="2015" name="BMC Genomics">
        <title>Genomic and transcriptomic analysis of the endophytic fungus Pestalotiopsis fici reveals its lifestyle and high potential for synthesis of natural products.</title>
        <authorList>
            <person name="Wang X."/>
            <person name="Zhang X."/>
            <person name="Liu L."/>
            <person name="Xiang M."/>
            <person name="Wang W."/>
            <person name="Sun X."/>
            <person name="Che Y."/>
            <person name="Guo L."/>
            <person name="Liu G."/>
            <person name="Guo L."/>
            <person name="Wang C."/>
            <person name="Yin W.B."/>
            <person name="Stadler M."/>
            <person name="Zhang X."/>
            <person name="Liu X."/>
        </authorList>
    </citation>
    <scope>NUCLEOTIDE SEQUENCE [LARGE SCALE GENOMIC DNA]</scope>
    <source>
        <strain evidence="3">W106-1 / CGMCC3.15140</strain>
    </source>
</reference>
<dbReference type="HOGENOM" id="CLU_354921_0_0_1"/>
<dbReference type="Pfam" id="PF06985">
    <property type="entry name" value="HET"/>
    <property type="match status" value="1"/>
</dbReference>
<evidence type="ECO:0000313" key="3">
    <source>
        <dbReference type="Proteomes" id="UP000030651"/>
    </source>
</evidence>
<dbReference type="eggNOG" id="ENOG502SIGM">
    <property type="taxonomic scope" value="Eukaryota"/>
</dbReference>
<feature type="domain" description="Heterokaryon incompatibility" evidence="1">
    <location>
        <begin position="50"/>
        <end position="194"/>
    </location>
</feature>